<evidence type="ECO:0000256" key="4">
    <source>
        <dbReference type="ARBA" id="ARBA00022692"/>
    </source>
</evidence>
<dbReference type="InterPro" id="IPR001881">
    <property type="entry name" value="EGF-like_Ca-bd_dom"/>
</dbReference>
<evidence type="ECO:0000256" key="5">
    <source>
        <dbReference type="ARBA" id="ARBA00022729"/>
    </source>
</evidence>
<keyword evidence="17" id="KW-1185">Reference proteome</keyword>
<evidence type="ECO:0000256" key="1">
    <source>
        <dbReference type="ARBA" id="ARBA00004479"/>
    </source>
</evidence>
<dbReference type="SUPFAM" id="SSF57184">
    <property type="entry name" value="Growth factor receptor domain"/>
    <property type="match status" value="1"/>
</dbReference>
<dbReference type="GO" id="GO:0030855">
    <property type="term" value="P:epithelial cell differentiation"/>
    <property type="evidence" value="ECO:0007669"/>
    <property type="project" value="UniProtKB-ARBA"/>
</dbReference>
<dbReference type="SMART" id="SM00181">
    <property type="entry name" value="EGF"/>
    <property type="match status" value="3"/>
</dbReference>
<comment type="similarity">
    <text evidence="2">Belongs to the CRELD family.</text>
</comment>
<dbReference type="GO" id="GO:0005509">
    <property type="term" value="F:calcium ion binding"/>
    <property type="evidence" value="ECO:0007669"/>
    <property type="project" value="InterPro"/>
</dbReference>
<dbReference type="InterPro" id="IPR039465">
    <property type="entry name" value="IL-17_rcpt-like"/>
</dbReference>
<dbReference type="GO" id="GO:0030368">
    <property type="term" value="F:interleukin-17 receptor activity"/>
    <property type="evidence" value="ECO:0007669"/>
    <property type="project" value="InterPro"/>
</dbReference>
<proteinExistence type="inferred from homology"/>
<dbReference type="AlphaFoldDB" id="A0AAE0Q2Z9"/>
<dbReference type="InterPro" id="IPR018097">
    <property type="entry name" value="EGF_Ca-bd_CS"/>
</dbReference>
<evidence type="ECO:0000256" key="11">
    <source>
        <dbReference type="ARBA" id="ARBA00023180"/>
    </source>
</evidence>
<keyword evidence="4 13" id="KW-0812">Transmembrane</keyword>
<evidence type="ECO:0000256" key="14">
    <source>
        <dbReference type="SAM" id="SignalP"/>
    </source>
</evidence>
<feature type="signal peptide" evidence="14">
    <location>
        <begin position="1"/>
        <end position="17"/>
    </location>
</feature>
<reference evidence="16" key="1">
    <citation type="submission" date="2023-06" db="EMBL/GenBank/DDBJ databases">
        <title>Male Hemibagrus guttatus genome.</title>
        <authorList>
            <person name="Bian C."/>
        </authorList>
    </citation>
    <scope>NUCLEOTIDE SEQUENCE</scope>
    <source>
        <strain evidence="16">Male_cb2023</strain>
        <tissue evidence="16">Muscle</tissue>
    </source>
</reference>
<dbReference type="PROSITE" id="PS01187">
    <property type="entry name" value="EGF_CA"/>
    <property type="match status" value="1"/>
</dbReference>
<dbReference type="Pfam" id="PF08357">
    <property type="entry name" value="SEFIR"/>
    <property type="match status" value="1"/>
</dbReference>
<accession>A0AAE0Q2Z9</accession>
<keyword evidence="11" id="KW-0325">Glycoprotein</keyword>
<keyword evidence="5 14" id="KW-0732">Signal</keyword>
<dbReference type="CDD" id="cd00064">
    <property type="entry name" value="FU"/>
    <property type="match status" value="1"/>
</dbReference>
<evidence type="ECO:0000256" key="13">
    <source>
        <dbReference type="SAM" id="Phobius"/>
    </source>
</evidence>
<dbReference type="GO" id="GO:0016020">
    <property type="term" value="C:membrane"/>
    <property type="evidence" value="ECO:0007669"/>
    <property type="project" value="UniProtKB-SubCell"/>
</dbReference>
<feature type="transmembrane region" description="Helical" evidence="13">
    <location>
        <begin position="790"/>
        <end position="813"/>
    </location>
</feature>
<dbReference type="InterPro" id="IPR000742">
    <property type="entry name" value="EGF"/>
</dbReference>
<dbReference type="SMART" id="SM00179">
    <property type="entry name" value="EGF_CA"/>
    <property type="match status" value="2"/>
</dbReference>
<feature type="transmembrane region" description="Helical" evidence="13">
    <location>
        <begin position="510"/>
        <end position="533"/>
    </location>
</feature>
<comment type="caution">
    <text evidence="16">The sequence shown here is derived from an EMBL/GenBank/DDBJ whole genome shotgun (WGS) entry which is preliminary data.</text>
</comment>
<evidence type="ECO:0000256" key="3">
    <source>
        <dbReference type="ARBA" id="ARBA00022536"/>
    </source>
</evidence>
<gene>
    <name evidence="16" type="ORF">QTP70_025115</name>
</gene>
<dbReference type="InterPro" id="IPR013568">
    <property type="entry name" value="SEFIR_dom"/>
</dbReference>
<evidence type="ECO:0000313" key="16">
    <source>
        <dbReference type="EMBL" id="KAK3512773.1"/>
    </source>
</evidence>
<keyword evidence="10" id="KW-0675">Receptor</keyword>
<dbReference type="PANTHER" id="PTHR15583">
    <property type="entry name" value="INTERLEUKIN-17 RECEPTOR"/>
    <property type="match status" value="1"/>
</dbReference>
<comment type="caution">
    <text evidence="12">Lacks conserved residue(s) required for the propagation of feature annotation.</text>
</comment>
<dbReference type="CDD" id="cd00054">
    <property type="entry name" value="EGF_CA"/>
    <property type="match status" value="1"/>
</dbReference>
<dbReference type="SMART" id="SM00261">
    <property type="entry name" value="FU"/>
    <property type="match status" value="2"/>
</dbReference>
<dbReference type="PANTHER" id="PTHR15583:SF12">
    <property type="entry name" value="INTERLEUKIN-17 RECEPTOR C"/>
    <property type="match status" value="1"/>
</dbReference>
<feature type="chain" id="PRO_5042232762" description="EGF-like domain-containing protein" evidence="14">
    <location>
        <begin position="18"/>
        <end position="1026"/>
    </location>
</feature>
<protein>
    <recommendedName>
        <fullName evidence="15">EGF-like domain-containing protein</fullName>
    </recommendedName>
</protein>
<evidence type="ECO:0000256" key="9">
    <source>
        <dbReference type="ARBA" id="ARBA00023157"/>
    </source>
</evidence>
<evidence type="ECO:0000259" key="15">
    <source>
        <dbReference type="PROSITE" id="PS50026"/>
    </source>
</evidence>
<dbReference type="PROSITE" id="PS50026">
    <property type="entry name" value="EGF_3"/>
    <property type="match status" value="1"/>
</dbReference>
<dbReference type="InterPro" id="IPR038717">
    <property type="entry name" value="Tc1-like_DDE_dom"/>
</dbReference>
<dbReference type="Pfam" id="PF13358">
    <property type="entry name" value="DDE_3"/>
    <property type="match status" value="1"/>
</dbReference>
<feature type="transmembrane region" description="Helical" evidence="13">
    <location>
        <begin position="971"/>
        <end position="988"/>
    </location>
</feature>
<dbReference type="InterPro" id="IPR000152">
    <property type="entry name" value="EGF-type_Asp/Asn_hydroxyl_site"/>
</dbReference>
<keyword evidence="6" id="KW-0677">Repeat</keyword>
<dbReference type="PROSITE" id="PS00010">
    <property type="entry name" value="ASX_HYDROXYL"/>
    <property type="match status" value="1"/>
</dbReference>
<dbReference type="EMBL" id="JAUCMX010000023">
    <property type="protein sequence ID" value="KAK3512773.1"/>
    <property type="molecule type" value="Genomic_DNA"/>
</dbReference>
<evidence type="ECO:0000313" key="17">
    <source>
        <dbReference type="Proteomes" id="UP001274896"/>
    </source>
</evidence>
<evidence type="ECO:0000256" key="12">
    <source>
        <dbReference type="PROSITE-ProRule" id="PRU00076"/>
    </source>
</evidence>
<dbReference type="Gene3D" id="3.30.420.10">
    <property type="entry name" value="Ribonuclease H-like superfamily/Ribonuclease H"/>
    <property type="match status" value="1"/>
</dbReference>
<dbReference type="InterPro" id="IPR009030">
    <property type="entry name" value="Growth_fac_rcpt_cys_sf"/>
</dbReference>
<dbReference type="Gene3D" id="3.40.50.11530">
    <property type="match status" value="1"/>
</dbReference>
<feature type="transmembrane region" description="Helical" evidence="13">
    <location>
        <begin position="995"/>
        <end position="1012"/>
    </location>
</feature>
<dbReference type="InterPro" id="IPR036397">
    <property type="entry name" value="RNaseH_sf"/>
</dbReference>
<dbReference type="FunFam" id="2.10.25.10:FF:000038">
    <property type="entry name" value="Fibrillin 2"/>
    <property type="match status" value="1"/>
</dbReference>
<keyword evidence="8 13" id="KW-0472">Membrane</keyword>
<keyword evidence="7 13" id="KW-1133">Transmembrane helix</keyword>
<keyword evidence="3 12" id="KW-0245">EGF-like domain</keyword>
<organism evidence="16 17">
    <name type="scientific">Hemibagrus guttatus</name>
    <dbReference type="NCBI Taxonomy" id="175788"/>
    <lineage>
        <taxon>Eukaryota</taxon>
        <taxon>Metazoa</taxon>
        <taxon>Chordata</taxon>
        <taxon>Craniata</taxon>
        <taxon>Vertebrata</taxon>
        <taxon>Euteleostomi</taxon>
        <taxon>Actinopterygii</taxon>
        <taxon>Neopterygii</taxon>
        <taxon>Teleostei</taxon>
        <taxon>Ostariophysi</taxon>
        <taxon>Siluriformes</taxon>
        <taxon>Bagridae</taxon>
        <taxon>Hemibagrus</taxon>
    </lineage>
</organism>
<evidence type="ECO:0000256" key="10">
    <source>
        <dbReference type="ARBA" id="ARBA00023170"/>
    </source>
</evidence>
<sequence length="1026" mass="115329">MVRFFRLLGVSVSLSSGYHTQTNGQTAQKIQDIGRYLRVKLKRTWVLQQDNVPKHTSKSTSEWLKKNKMKTLEWPSQSPDLNPIEMLWHDLKKVVHARKPSNVAELQQFCKDEVGKRKRRAMSAPWHALFLMLAGAVLCAKDLKKHDSQGNITCSQGLKECTVVNKNCVLPQCEGALPPSTLVEVFNLNVEPALCGKTTMKHKACLLIRIQLRVLADDDVSGETPDDSENEDSATLTMCYMSAPNLMSCKEINFIVKSNTRKNQNETQNRNIIQRKVYQKKMVTVEVQDGVFLGSTVTVMLNNMSEKVHVPPLNSVPKISANIDEFRGVMELKAEPEEPEVTLQLCVKRKGMTRCQPSEWILPLHAVTHCMCFQAWKQNKDDEISYRSEICPFEKHEGFRRNTMKNVSLSVRHGESNEGRPALNWNLSAPCRLEGEVWPCQMAVHVGGGCREVPRFRRNISMGWEENISTVWKSDSFLDVRTTNNLPACVMFKVDGQTFGPFCEDYTPRVRWICLVIVALLLVVLLTVAVFVLRIRHREWLSNSIPTHQSQGLRGEVLLVHSSGSDPSFSDIVCWFATWLSDLGFSVSLDLWNQAEVNKLGPTPWLHSRLQHVQTRGGKILLLLSHDAVLRAKTYSERWSCVSNEDDDKTSRPSWLWNTDVFSSALSSLFSACLHGGTTEHFALVQLEAEALQLPELFQGLKLYQLPSESQCLLSDLQTRHLRSFGAQLKMFLWTWRASVRLEKRLRNCEEEQRSRTESTVTHVESLNMEKDTEEETLPLNSTSQSRAEFTIPGGMLMLCVVLFLLLAAPSLGNNCSEHCKACGGPERDQCLQCLPGFMLHDNVCVDFDECGTDLAKCPANTYCINTHSSYVCRSCDRACVGCMGSGPTRCKKCAPGYRSADLKCLDIDECSEEVLACSDLNALCVNTEGSFQCDCAPGFTRRDSMCVRNQTPEGQKPGLFDDLQDDEVEVLKQMFFGVILCALATLAAKGDMMFTSVFIGAVAAMVGYWLSDKSDRLLGGFLKGR</sequence>
<dbReference type="InterPro" id="IPR006212">
    <property type="entry name" value="Furin_repeat"/>
</dbReference>
<feature type="domain" description="EGF-like" evidence="15">
    <location>
        <begin position="907"/>
        <end position="946"/>
    </location>
</feature>
<dbReference type="Proteomes" id="UP001274896">
    <property type="component" value="Unassembled WGS sequence"/>
</dbReference>
<evidence type="ECO:0000256" key="2">
    <source>
        <dbReference type="ARBA" id="ARBA00005897"/>
    </source>
</evidence>
<comment type="subcellular location">
    <subcellularLocation>
        <location evidence="1">Membrane</location>
        <topology evidence="1">Single-pass type I membrane protein</topology>
    </subcellularLocation>
</comment>
<dbReference type="Pfam" id="PF07645">
    <property type="entry name" value="EGF_CA"/>
    <property type="match status" value="2"/>
</dbReference>
<dbReference type="InterPro" id="IPR049883">
    <property type="entry name" value="NOTCH1_EGF-like"/>
</dbReference>
<dbReference type="Gene3D" id="2.10.25.10">
    <property type="entry name" value="Laminin"/>
    <property type="match status" value="1"/>
</dbReference>
<evidence type="ECO:0000256" key="7">
    <source>
        <dbReference type="ARBA" id="ARBA00022989"/>
    </source>
</evidence>
<name>A0AAE0Q2Z9_9TELE</name>
<keyword evidence="9" id="KW-1015">Disulfide bond</keyword>
<evidence type="ECO:0000256" key="6">
    <source>
        <dbReference type="ARBA" id="ARBA00022737"/>
    </source>
</evidence>
<dbReference type="GO" id="GO:0003676">
    <property type="term" value="F:nucleic acid binding"/>
    <property type="evidence" value="ECO:0007669"/>
    <property type="project" value="InterPro"/>
</dbReference>
<evidence type="ECO:0000256" key="8">
    <source>
        <dbReference type="ARBA" id="ARBA00023136"/>
    </source>
</evidence>
<dbReference type="Gene3D" id="2.10.220.10">
    <property type="entry name" value="Hormone Receptor, Insulin-like Growth Factor Receptor 1, Chain A, domain 2"/>
    <property type="match status" value="1"/>
</dbReference>